<dbReference type="NCBIfam" id="NF038128">
    <property type="entry name" value="choice_anch_J"/>
    <property type="match status" value="1"/>
</dbReference>
<feature type="domain" description="MAM" evidence="3">
    <location>
        <begin position="902"/>
        <end position="1113"/>
    </location>
</feature>
<dbReference type="Gene3D" id="2.60.120.200">
    <property type="match status" value="3"/>
</dbReference>
<dbReference type="Pfam" id="PF18962">
    <property type="entry name" value="Por_Secre_tail"/>
    <property type="match status" value="1"/>
</dbReference>
<evidence type="ECO:0000256" key="1">
    <source>
        <dbReference type="ARBA" id="ARBA00022729"/>
    </source>
</evidence>
<feature type="chain" id="PRO_5028896572" evidence="2">
    <location>
        <begin position="20"/>
        <end position="1860"/>
    </location>
</feature>
<dbReference type="InterPro" id="IPR026444">
    <property type="entry name" value="Secre_tail"/>
</dbReference>
<dbReference type="Pfam" id="PF00041">
    <property type="entry name" value="fn3"/>
    <property type="match status" value="1"/>
</dbReference>
<feature type="domain" description="PKD" evidence="4">
    <location>
        <begin position="1690"/>
        <end position="1768"/>
    </location>
</feature>
<evidence type="ECO:0000259" key="4">
    <source>
        <dbReference type="PROSITE" id="PS50093"/>
    </source>
</evidence>
<keyword evidence="1 2" id="KW-0732">Signal</keyword>
<dbReference type="InterPro" id="IPR000998">
    <property type="entry name" value="MAM_dom"/>
</dbReference>
<dbReference type="RefSeq" id="WP_210758097.1">
    <property type="nucleotide sequence ID" value="NZ_CP060139.1"/>
</dbReference>
<feature type="domain" description="Fibronectin type-III" evidence="5">
    <location>
        <begin position="568"/>
        <end position="659"/>
    </location>
</feature>
<feature type="domain" description="Fibronectin type-III" evidence="5">
    <location>
        <begin position="1320"/>
        <end position="1409"/>
    </location>
</feature>
<feature type="domain" description="Fibronectin type-III" evidence="5">
    <location>
        <begin position="1113"/>
        <end position="1206"/>
    </location>
</feature>
<evidence type="ECO:0000259" key="5">
    <source>
        <dbReference type="PROSITE" id="PS50853"/>
    </source>
</evidence>
<dbReference type="SMART" id="SM00060">
    <property type="entry name" value="FN3"/>
    <property type="match status" value="7"/>
</dbReference>
<feature type="domain" description="Fibronectin type-III" evidence="5">
    <location>
        <begin position="290"/>
        <end position="384"/>
    </location>
</feature>
<dbReference type="GO" id="GO:0016020">
    <property type="term" value="C:membrane"/>
    <property type="evidence" value="ECO:0007669"/>
    <property type="project" value="InterPro"/>
</dbReference>
<evidence type="ECO:0000313" key="7">
    <source>
        <dbReference type="Proteomes" id="UP000516305"/>
    </source>
</evidence>
<feature type="domain" description="Fibronectin type-III" evidence="5">
    <location>
        <begin position="829"/>
        <end position="923"/>
    </location>
</feature>
<organism evidence="6 7">
    <name type="scientific">Croceimicrobium hydrocarbonivorans</name>
    <dbReference type="NCBI Taxonomy" id="2761580"/>
    <lineage>
        <taxon>Bacteria</taxon>
        <taxon>Pseudomonadati</taxon>
        <taxon>Bacteroidota</taxon>
        <taxon>Flavobacteriia</taxon>
        <taxon>Flavobacteriales</taxon>
        <taxon>Owenweeksiaceae</taxon>
        <taxon>Croceimicrobium</taxon>
    </lineage>
</organism>
<evidence type="ECO:0000313" key="6">
    <source>
        <dbReference type="EMBL" id="QNR23565.1"/>
    </source>
</evidence>
<dbReference type="EMBL" id="CP060139">
    <property type="protein sequence ID" value="QNR23565.1"/>
    <property type="molecule type" value="Genomic_DNA"/>
</dbReference>
<dbReference type="PANTHER" id="PTHR23282:SF101">
    <property type="entry name" value="MAM DOMAIN-CONTAINING PROTEIN"/>
    <property type="match status" value="1"/>
</dbReference>
<dbReference type="GO" id="GO:0004553">
    <property type="term" value="F:hydrolase activity, hydrolyzing O-glycosyl compounds"/>
    <property type="evidence" value="ECO:0007669"/>
    <property type="project" value="UniProtKB-ARBA"/>
</dbReference>
<dbReference type="SMART" id="SM00137">
    <property type="entry name" value="MAM"/>
    <property type="match status" value="1"/>
</dbReference>
<dbReference type="Proteomes" id="UP000516305">
    <property type="component" value="Chromosome"/>
</dbReference>
<dbReference type="SUPFAM" id="SSF49899">
    <property type="entry name" value="Concanavalin A-like lectins/glucanases"/>
    <property type="match status" value="3"/>
</dbReference>
<dbReference type="PROSITE" id="PS50853">
    <property type="entry name" value="FN3"/>
    <property type="match status" value="6"/>
</dbReference>
<dbReference type="CDD" id="cd00146">
    <property type="entry name" value="PKD"/>
    <property type="match status" value="1"/>
</dbReference>
<proteinExistence type="predicted"/>
<dbReference type="Gene3D" id="2.60.40.10">
    <property type="entry name" value="Immunoglobulins"/>
    <property type="match status" value="7"/>
</dbReference>
<evidence type="ECO:0000256" key="2">
    <source>
        <dbReference type="SAM" id="SignalP"/>
    </source>
</evidence>
<reference evidence="6 7" key="1">
    <citation type="submission" date="2020-08" db="EMBL/GenBank/DDBJ databases">
        <title>Croceimicrobium hydrocarbonivorans gen. nov., sp. nov., a novel marine bacterium isolated from a bacterial consortium that degrades polyethylene terephthalate.</title>
        <authorList>
            <person name="Liu R."/>
        </authorList>
    </citation>
    <scope>NUCLEOTIDE SEQUENCE [LARGE SCALE GENOMIC DNA]</scope>
    <source>
        <strain evidence="6 7">A20-9</strain>
    </source>
</reference>
<dbReference type="PROSITE" id="PS50060">
    <property type="entry name" value="MAM_2"/>
    <property type="match status" value="3"/>
</dbReference>
<feature type="signal peptide" evidence="2">
    <location>
        <begin position="1"/>
        <end position="19"/>
    </location>
</feature>
<dbReference type="InterPro" id="IPR036116">
    <property type="entry name" value="FN3_sf"/>
</dbReference>
<name>A0A7H0VCW7_9FLAO</name>
<feature type="domain" description="Fibronectin type-III" evidence="5">
    <location>
        <begin position="191"/>
        <end position="288"/>
    </location>
</feature>
<evidence type="ECO:0000259" key="3">
    <source>
        <dbReference type="PROSITE" id="PS50060"/>
    </source>
</evidence>
<dbReference type="NCBIfam" id="TIGR04183">
    <property type="entry name" value="Por_Secre_tail"/>
    <property type="match status" value="1"/>
</dbReference>
<dbReference type="Pfam" id="PF00629">
    <property type="entry name" value="MAM"/>
    <property type="match status" value="3"/>
</dbReference>
<dbReference type="CDD" id="cd00063">
    <property type="entry name" value="FN3"/>
    <property type="match status" value="2"/>
</dbReference>
<accession>A0A7H0VCW7</accession>
<dbReference type="PANTHER" id="PTHR23282">
    <property type="entry name" value="APICAL ENDOSOMAL GLYCOPROTEIN PRECURSOR"/>
    <property type="match status" value="1"/>
</dbReference>
<dbReference type="InterPro" id="IPR000601">
    <property type="entry name" value="PKD_dom"/>
</dbReference>
<dbReference type="SMART" id="SM00089">
    <property type="entry name" value="PKD"/>
    <property type="match status" value="1"/>
</dbReference>
<dbReference type="InterPro" id="IPR035986">
    <property type="entry name" value="PKD_dom_sf"/>
</dbReference>
<dbReference type="Pfam" id="PF18911">
    <property type="entry name" value="PKD_4"/>
    <property type="match status" value="1"/>
</dbReference>
<dbReference type="InterPro" id="IPR051560">
    <property type="entry name" value="MAM_domain-containing"/>
</dbReference>
<dbReference type="InterPro" id="IPR013320">
    <property type="entry name" value="ConA-like_dom_sf"/>
</dbReference>
<dbReference type="GO" id="GO:0005975">
    <property type="term" value="P:carbohydrate metabolic process"/>
    <property type="evidence" value="ECO:0007669"/>
    <property type="project" value="UniProtKB-ARBA"/>
</dbReference>
<gene>
    <name evidence="6" type="ORF">H4K34_14430</name>
</gene>
<dbReference type="InterPro" id="IPR013783">
    <property type="entry name" value="Ig-like_fold"/>
</dbReference>
<protein>
    <submittedName>
        <fullName evidence="6">Fibronectin type III domain-containing protein</fullName>
    </submittedName>
</protein>
<keyword evidence="7" id="KW-1185">Reference proteome</keyword>
<feature type="domain" description="MAM" evidence="3">
    <location>
        <begin position="1415"/>
        <end position="1602"/>
    </location>
</feature>
<dbReference type="SUPFAM" id="SSF49265">
    <property type="entry name" value="Fibronectin type III"/>
    <property type="match status" value="6"/>
</dbReference>
<dbReference type="KEGG" id="chyd:H4K34_14430"/>
<dbReference type="SUPFAM" id="SSF49299">
    <property type="entry name" value="PKD domain"/>
    <property type="match status" value="1"/>
</dbReference>
<dbReference type="PROSITE" id="PS50093">
    <property type="entry name" value="PKD"/>
    <property type="match status" value="1"/>
</dbReference>
<feature type="domain" description="MAM" evidence="3">
    <location>
        <begin position="400"/>
        <end position="568"/>
    </location>
</feature>
<sequence length="1860" mass="195062">MRHVVLSLFLTMSWLFSVGQGTITTSPPLTPNNGSNGISLRVEATSPIEITGISNIFASGASSAHVWVRQGGVTPGGTPSISAANGWTQVVTSAPLTGATGTNLVTIPFNGVKIPVPSGGSIGIFIETETGTSRYQTGTASDQVIFTDGTMTVNVADSVAYGGPATSPTNNPRRFVGDVTYALSVTGNCTPFTGFAIDSISGTAAKVNWTPGTGNTGYKLEYGPAGFTPGTGTVVSGTYPTSPVTPPVILSGLSASTTYDVYFEEYCNTGTDTVGFPTPQSFTTTKLCGAPTGFAESNLTSNSVDVNWSQAGSYTEAWVMWGPAGTAPGSAGWDVDTIMSPTMTYTIAGLSPSTGYDIYLATNCGGGNGVSDTVGPLQIVTPIQGPQGLNCTTGQPGLIFQDDFETQVGWTGDFGTGTTASNWNYHSGPTGSTNTGPTGAHSGTNYLYTEVSGTSAGTHIEAITPRIDLSSSFNNAELSFWLHAYGANIDTIKVQVGGSATGPWNTVFTRVGQVQTANADPWQQVGVNLDSYVGSAIHIRFLVIHGTSFDGDVSIDLVEVSSCQTCPFPGTPTLTYISSDSAAFSWSGAGYDYDVNWGPKGFSQGSASAVYDSTTTNSIGIGGLSGNTAYDLYIRNDCSDSANGTSGWVGPLTFVTLCNALTAPYYNDFDTDSLNQVPICWDNAIIGGTSPTLPNADVEVPSTTYGAVSSPNVVRFYNYNTDTIWLISPEFSDMPVGDKRVNFFAMTTSTATNHTLEIGTMSNISDRSTYTPIDTVTLGNNYQQYFVDLTTANNYNGTDTYVVLNHTGPDFSTYYIDNFSYEVIPACAPPLVTSLGVSGVGPTTANTFWGSGSDGDKTYIEWGTPGFTPGSGVFVDSVPGTTDTYLIQGLAAQTTYEFYIQDSCLTDGLSPWVGPFTFTTACNIISAPIFEDFDGTTWTASGNNAGNILDPCWSADPDVSNGGEPFKWIPRSTGPTSGNGPLSDVTGGNFMYVESSGSAVGDTAYLYTPIVDVSTLVAPALYFFQHRFYTTTSPPADMNIEVSNDLGATWTNVYSITGNTQNSSSDPWVDELVNLPQFAGDTIQIRFVQIGVGCCGDAAIDSVAIAEAPSCPEPANVQATNLTDTSAVLSWNGAISANTNQVWIGPRGFYQGTTTTTGTQLYVNANSLVLDTLSPATCWEFLVRSACGPGDSSAWIGPIEFCTNACKPSEQCWFPVDLEDTFGDGWNGGIVTVVQNGVPVGDLGGSFTTGNLYPDSILLCDLQNTVFVLSTAGGWPSEIGITVYAPYGGQVGQYIANGSTAAGDTLVAIISQCTPPTCPQPTNLVVNSVTGTTANVGWTAGGSGSAWEVEYSTGTFLPGAGTRISAPTNPFTITSLSGSTNYNFYVREICGPGDTSVWSGPLNFATACVTVMAPYFTDFETIPIGLGTGTPATWGNCWYAETLNGATVRWESEDATGANENSLDTGPFTDATMHPNAGGTYMYIETSTSGTGPAELTSPMINFSNLVQPELSFAYHMYGASINKLVIQAEDINGNRIAIDSLIGQQQTAQSDSFFIRNIDLSTLPQTTYAFVFQGFRGTTFTGDISIDDVRVDEPGATGCAAPLNAMATANVGCDSVEVDWTSGTGGSIIEYGPAGFTPGTGTFTNVVTAPYTIYGLTPGTAYDVWVADTCSGDTSSYAPINVTTASGPLPVATIGSVNSTIVGNQFIVYLDAAGSTNATSYTWDFGNGVTGSGQMDTVVFLGNGTYTVVLTATNGCGSDTASYEVYVNIGLDENPLANNLNVFPNPANHKVNISFREVGSGDVQIRLRDAQGREVMFINDRMQSGVYSKDLDVSNLARGMYMVEVKSGGLTAHRRLSIR</sequence>
<dbReference type="InterPro" id="IPR003961">
    <property type="entry name" value="FN3_dom"/>
</dbReference>
<dbReference type="InterPro" id="IPR022409">
    <property type="entry name" value="PKD/Chitinase_dom"/>
</dbReference>